<sequence>MDANPIIADIINHLKQISGVRALVLGGSRARGNDTPESDIDIGIYYDSGTGLDISGLRQAAAEMDDEHRDDLVTELGGWGPWINGGGWLKVSGKPVDLLFRDLGKVSKVMDQCTAGEITIDYQPGHPHGFVNSIYFAEIALCKVLWDPSGIIGELKTRTVPYSSAMQKSTIQTFFWEAAFSLDIGHKGVYKKDISYVAGCCFRAISCLNQALFALNETYWMNEKGAVAIAGSFPLAPSGYSQKVNNIFSLLTEEPDGSSQALMLLRELIDETGRLSKL</sequence>
<dbReference type="RefSeq" id="WP_131013567.1">
    <property type="nucleotide sequence ID" value="NZ_SIRE01000008.1"/>
</dbReference>
<dbReference type="GO" id="GO:0016779">
    <property type="term" value="F:nucleotidyltransferase activity"/>
    <property type="evidence" value="ECO:0007669"/>
    <property type="project" value="InterPro"/>
</dbReference>
<feature type="domain" description="Polymerase nucleotidyl transferase" evidence="1">
    <location>
        <begin position="9"/>
        <end position="58"/>
    </location>
</feature>
<comment type="caution">
    <text evidence="2">The sequence shown here is derived from an EMBL/GenBank/DDBJ whole genome shotgun (WGS) entry which is preliminary data.</text>
</comment>
<organism evidence="2 3">
    <name type="scientific">Paenibacillus thalictri</name>
    <dbReference type="NCBI Taxonomy" id="2527873"/>
    <lineage>
        <taxon>Bacteria</taxon>
        <taxon>Bacillati</taxon>
        <taxon>Bacillota</taxon>
        <taxon>Bacilli</taxon>
        <taxon>Bacillales</taxon>
        <taxon>Paenibacillaceae</taxon>
        <taxon>Paenibacillus</taxon>
    </lineage>
</organism>
<dbReference type="SUPFAM" id="SSF81301">
    <property type="entry name" value="Nucleotidyltransferase"/>
    <property type="match status" value="1"/>
</dbReference>
<name>A0A4Q9DVC5_9BACL</name>
<gene>
    <name evidence="2" type="ORF">EYB31_11920</name>
</gene>
<evidence type="ECO:0000313" key="2">
    <source>
        <dbReference type="EMBL" id="TBL78931.1"/>
    </source>
</evidence>
<dbReference type="CDD" id="cd05403">
    <property type="entry name" value="NT_KNTase_like"/>
    <property type="match status" value="1"/>
</dbReference>
<dbReference type="AlphaFoldDB" id="A0A4Q9DVC5"/>
<accession>A0A4Q9DVC5</accession>
<dbReference type="Gene3D" id="3.30.460.10">
    <property type="entry name" value="Beta Polymerase, domain 2"/>
    <property type="match status" value="1"/>
</dbReference>
<dbReference type="InterPro" id="IPR043519">
    <property type="entry name" value="NT_sf"/>
</dbReference>
<evidence type="ECO:0000259" key="1">
    <source>
        <dbReference type="Pfam" id="PF01909"/>
    </source>
</evidence>
<dbReference type="EMBL" id="SIRE01000008">
    <property type="protein sequence ID" value="TBL78931.1"/>
    <property type="molecule type" value="Genomic_DNA"/>
</dbReference>
<dbReference type="Proteomes" id="UP000293142">
    <property type="component" value="Unassembled WGS sequence"/>
</dbReference>
<reference evidence="2 3" key="1">
    <citation type="submission" date="2019-02" db="EMBL/GenBank/DDBJ databases">
        <title>Paenibacillus sp. nov., isolated from surface-sterilized tissue of Thalictrum simplex L.</title>
        <authorList>
            <person name="Tuo L."/>
        </authorList>
    </citation>
    <scope>NUCLEOTIDE SEQUENCE [LARGE SCALE GENOMIC DNA]</scope>
    <source>
        <strain evidence="2 3">N2SHLJ1</strain>
    </source>
</reference>
<dbReference type="InterPro" id="IPR002934">
    <property type="entry name" value="Polymerase_NTP_transf_dom"/>
</dbReference>
<keyword evidence="3" id="KW-1185">Reference proteome</keyword>
<proteinExistence type="predicted"/>
<evidence type="ECO:0000313" key="3">
    <source>
        <dbReference type="Proteomes" id="UP000293142"/>
    </source>
</evidence>
<protein>
    <submittedName>
        <fullName evidence="2">Nucleotidyltransferase domain-containing protein</fullName>
    </submittedName>
</protein>
<dbReference type="Pfam" id="PF01909">
    <property type="entry name" value="NTP_transf_2"/>
    <property type="match status" value="1"/>
</dbReference>
<dbReference type="OrthoDB" id="5176171at2"/>
<keyword evidence="2" id="KW-0808">Transferase</keyword>